<evidence type="ECO:0000313" key="6">
    <source>
        <dbReference type="Proteomes" id="UP000694397"/>
    </source>
</evidence>
<reference evidence="5" key="3">
    <citation type="submission" date="2025-09" db="UniProtKB">
        <authorList>
            <consortium name="Ensembl"/>
        </authorList>
    </citation>
    <scope>IDENTIFICATION</scope>
</reference>
<keyword evidence="6" id="KW-1185">Reference proteome</keyword>
<dbReference type="GO" id="GO:0016279">
    <property type="term" value="F:protein-lysine N-methyltransferase activity"/>
    <property type="evidence" value="ECO:0007669"/>
    <property type="project" value="InterPro"/>
</dbReference>
<dbReference type="Proteomes" id="UP000694397">
    <property type="component" value="Chromosome 17"/>
</dbReference>
<accession>A0A8C9W0D8</accession>
<dbReference type="Gene3D" id="3.40.50.150">
    <property type="entry name" value="Vaccinia Virus protein VP39"/>
    <property type="match status" value="1"/>
</dbReference>
<dbReference type="SUPFAM" id="SSF53335">
    <property type="entry name" value="S-adenosyl-L-methionine-dependent methyltransferases"/>
    <property type="match status" value="1"/>
</dbReference>
<dbReference type="PANTHER" id="PTHR13610:SF18">
    <property type="entry name" value="SI:DKEY-190G11.3"/>
    <property type="match status" value="1"/>
</dbReference>
<sequence length="249" mass="27361">MIFSAGSGLSHTWSPVWFVILGESTMEDSIETMLQDRDLNLLPPYKDNGALAAGIGALLMTSYGLWTMFTLPGFGKVPIRLKVPYLPSNVIQTANVMKLLEGRQGMLADLGSGDGRLVFAASSMGFQCTGFEINSVLLAYSRSKARWKGISPSQAHFINKDFWKTDLSKFNNVTAFLAPGVMEELEKKLMEELPDNCRVIACRFPFPNWPSTSSEGSGLDRVWAYDMNNIQKSTRVISSAATVSASLPQ</sequence>
<reference evidence="5" key="2">
    <citation type="submission" date="2025-08" db="UniProtKB">
        <authorList>
            <consortium name="Ensembl"/>
        </authorList>
    </citation>
    <scope>IDENTIFICATION</scope>
</reference>
<protein>
    <submittedName>
        <fullName evidence="5">Si:dkey-190g11.3</fullName>
    </submittedName>
</protein>
<keyword evidence="2" id="KW-0489">Methyltransferase</keyword>
<dbReference type="GO" id="GO:0032259">
    <property type="term" value="P:methylation"/>
    <property type="evidence" value="ECO:0007669"/>
    <property type="project" value="UniProtKB-KW"/>
</dbReference>
<dbReference type="OrthoDB" id="66144at2759"/>
<dbReference type="GeneTree" id="ENSGT00390000014771"/>
<evidence type="ECO:0000256" key="2">
    <source>
        <dbReference type="ARBA" id="ARBA00022603"/>
    </source>
</evidence>
<dbReference type="InterPro" id="IPR026170">
    <property type="entry name" value="FAM173A/B"/>
</dbReference>
<organism evidence="5 6">
    <name type="scientific">Scleropages formosus</name>
    <name type="common">Asian bonytongue</name>
    <name type="synonym">Osteoglossum formosum</name>
    <dbReference type="NCBI Taxonomy" id="113540"/>
    <lineage>
        <taxon>Eukaryota</taxon>
        <taxon>Metazoa</taxon>
        <taxon>Chordata</taxon>
        <taxon>Craniata</taxon>
        <taxon>Vertebrata</taxon>
        <taxon>Euteleostomi</taxon>
        <taxon>Actinopterygii</taxon>
        <taxon>Neopterygii</taxon>
        <taxon>Teleostei</taxon>
        <taxon>Osteoglossocephala</taxon>
        <taxon>Osteoglossomorpha</taxon>
        <taxon>Osteoglossiformes</taxon>
        <taxon>Osteoglossidae</taxon>
        <taxon>Scleropages</taxon>
    </lineage>
</organism>
<gene>
    <name evidence="5" type="primary">si:dkey-190g11.3</name>
</gene>
<comment type="similarity">
    <text evidence="1">Belongs to the ANT/ATPSC lysine N-methyltransferase family.</text>
</comment>
<dbReference type="AlphaFoldDB" id="A0A8C9W0D8"/>
<dbReference type="InterPro" id="IPR029063">
    <property type="entry name" value="SAM-dependent_MTases_sf"/>
</dbReference>
<keyword evidence="3" id="KW-0808">Transferase</keyword>
<evidence type="ECO:0000256" key="3">
    <source>
        <dbReference type="ARBA" id="ARBA00022679"/>
    </source>
</evidence>
<keyword evidence="4" id="KW-0949">S-adenosyl-L-methionine</keyword>
<proteinExistence type="inferred from homology"/>
<evidence type="ECO:0000313" key="5">
    <source>
        <dbReference type="Ensembl" id="ENSSFOP00015067058.1"/>
    </source>
</evidence>
<dbReference type="GO" id="GO:1905706">
    <property type="term" value="P:regulation of mitochondrial ATP synthesis coupled proton transport"/>
    <property type="evidence" value="ECO:0007669"/>
    <property type="project" value="TreeGrafter"/>
</dbReference>
<evidence type="ECO:0000256" key="1">
    <source>
        <dbReference type="ARBA" id="ARBA00010633"/>
    </source>
</evidence>
<name>A0A8C9W0D8_SCLFO</name>
<dbReference type="GO" id="GO:0005739">
    <property type="term" value="C:mitochondrion"/>
    <property type="evidence" value="ECO:0007669"/>
    <property type="project" value="TreeGrafter"/>
</dbReference>
<dbReference type="Ensembl" id="ENSSFOT00015060045.1">
    <property type="protein sequence ID" value="ENSSFOP00015067058.1"/>
    <property type="gene ID" value="ENSSFOG00015030893.1"/>
</dbReference>
<dbReference type="GeneID" id="108938625"/>
<reference evidence="5 6" key="1">
    <citation type="submission" date="2019-04" db="EMBL/GenBank/DDBJ databases">
        <authorList>
            <consortium name="Wellcome Sanger Institute Data Sharing"/>
        </authorList>
    </citation>
    <scope>NUCLEOTIDE SEQUENCE [LARGE SCALE GENOMIC DNA]</scope>
</reference>
<dbReference type="PANTHER" id="PTHR13610">
    <property type="entry name" value="METHYLTRANSFERASE DOMAIN-CONTAINING PROTEIN"/>
    <property type="match status" value="1"/>
</dbReference>
<evidence type="ECO:0000256" key="4">
    <source>
        <dbReference type="ARBA" id="ARBA00022691"/>
    </source>
</evidence>
<dbReference type="KEGG" id="sfm:108938625"/>